<dbReference type="GO" id="GO:0016799">
    <property type="term" value="F:hydrolase activity, hydrolyzing N-glycosyl compounds"/>
    <property type="evidence" value="ECO:0007669"/>
    <property type="project" value="InterPro"/>
</dbReference>
<proteinExistence type="predicted"/>
<feature type="signal peptide" evidence="1">
    <location>
        <begin position="1"/>
        <end position="20"/>
    </location>
</feature>
<name>A0A512BGZ7_9BACT</name>
<dbReference type="EMBL" id="BJYT01000016">
    <property type="protein sequence ID" value="GEO11087.1"/>
    <property type="molecule type" value="Genomic_DNA"/>
</dbReference>
<accession>A0A512BGZ7</accession>
<sequence>MKRNIAMIILFCSLSVSSVAQPRIILDTDIDSDVDDVEAVAMVHALADQHKAQLLGIIVTSDDPYAPTCVSALNKYFGRPRLPVGFLTNQKEIVHKERYKYTKQISEEFPGKLKSYQQAQDAVSLYRKLLSKSPDGSVVIITIGHLTSLQNLLKSTPDKISSLTGQELVEKKVSKWLCMGGYFPAGKEANFFNPDPLSTVYCLQQWNKPVVFSGWEIGKDVITGGQYLRDNISKKSPVYRAYQLYNNFAGRSSWDQTAIILLLDEWKKFFDTVKQGYCYVSADGSNKWMTDKDSPYQEYLVFKPDADGKKLAKMLDDLVITVSK</sequence>
<dbReference type="RefSeq" id="WP_218029190.1">
    <property type="nucleotide sequence ID" value="NZ_BJYT01000016.1"/>
</dbReference>
<keyword evidence="4" id="KW-1185">Reference proteome</keyword>
<dbReference type="PANTHER" id="PTHR43264:SF1">
    <property type="entry name" value="INOSINE_URIDINE-PREFERRING NUCLEOSIDE HYDROLASE DOMAIN-CONTAINING PROTEIN"/>
    <property type="match status" value="1"/>
</dbReference>
<dbReference type="SUPFAM" id="SSF53590">
    <property type="entry name" value="Nucleoside hydrolase"/>
    <property type="match status" value="1"/>
</dbReference>
<dbReference type="Proteomes" id="UP000321513">
    <property type="component" value="Unassembled WGS sequence"/>
</dbReference>
<dbReference type="AlphaFoldDB" id="A0A512BGZ7"/>
<dbReference type="PANTHER" id="PTHR43264">
    <property type="match status" value="1"/>
</dbReference>
<evidence type="ECO:0000256" key="1">
    <source>
        <dbReference type="SAM" id="SignalP"/>
    </source>
</evidence>
<feature type="chain" id="PRO_5022204605" evidence="1">
    <location>
        <begin position="21"/>
        <end position="324"/>
    </location>
</feature>
<dbReference type="Pfam" id="PF01156">
    <property type="entry name" value="IU_nuc_hydro"/>
    <property type="match status" value="1"/>
</dbReference>
<comment type="caution">
    <text evidence="3">The sequence shown here is derived from an EMBL/GenBank/DDBJ whole genome shotgun (WGS) entry which is preliminary data.</text>
</comment>
<dbReference type="Gene3D" id="3.90.245.10">
    <property type="entry name" value="Ribonucleoside hydrolase-like"/>
    <property type="match status" value="1"/>
</dbReference>
<keyword evidence="1" id="KW-0732">Signal</keyword>
<protein>
    <submittedName>
        <fullName evidence="3">Nucleoside hydrolase</fullName>
    </submittedName>
</protein>
<gene>
    <name evidence="3" type="ORF">SAE01_35830</name>
</gene>
<reference evidence="3 4" key="1">
    <citation type="submission" date="2019-07" db="EMBL/GenBank/DDBJ databases">
        <title>Whole genome shotgun sequence of Segetibacter aerophilus NBRC 106135.</title>
        <authorList>
            <person name="Hosoyama A."/>
            <person name="Uohara A."/>
            <person name="Ohji S."/>
            <person name="Ichikawa N."/>
        </authorList>
    </citation>
    <scope>NUCLEOTIDE SEQUENCE [LARGE SCALE GENOMIC DNA]</scope>
    <source>
        <strain evidence="3 4">NBRC 106135</strain>
    </source>
</reference>
<dbReference type="InterPro" id="IPR036452">
    <property type="entry name" value="Ribo_hydro-like"/>
</dbReference>
<evidence type="ECO:0000313" key="4">
    <source>
        <dbReference type="Proteomes" id="UP000321513"/>
    </source>
</evidence>
<keyword evidence="3" id="KW-0378">Hydrolase</keyword>
<organism evidence="3 4">
    <name type="scientific">Segetibacter aerophilus</name>
    <dbReference type="NCBI Taxonomy" id="670293"/>
    <lineage>
        <taxon>Bacteria</taxon>
        <taxon>Pseudomonadati</taxon>
        <taxon>Bacteroidota</taxon>
        <taxon>Chitinophagia</taxon>
        <taxon>Chitinophagales</taxon>
        <taxon>Chitinophagaceae</taxon>
        <taxon>Segetibacter</taxon>
    </lineage>
</organism>
<feature type="domain" description="Inosine/uridine-preferring nucleoside hydrolase" evidence="2">
    <location>
        <begin position="24"/>
        <end position="284"/>
    </location>
</feature>
<evidence type="ECO:0000259" key="2">
    <source>
        <dbReference type="Pfam" id="PF01156"/>
    </source>
</evidence>
<dbReference type="InterPro" id="IPR001910">
    <property type="entry name" value="Inosine/uridine_hydrolase_dom"/>
</dbReference>
<evidence type="ECO:0000313" key="3">
    <source>
        <dbReference type="EMBL" id="GEO11087.1"/>
    </source>
</evidence>